<sequence length="339" mass="35693">MRQKLFTKNISTTMTPGNRLILMLLLLIVVFIGCVCAGSKILSPLTVIKGMLGKSDPQVKLILDSLRLPRAYVAILSGAALGMSGALLQGTIRNPLAAPNIIGITSGGSLAAVIFINLFPEASISIMPLAVFIGALLVTILVYVLSWKDGVSPTRLILVGIGISSVTSALTTLIIAKGTFVASDKAYLWMVGSVYGVTWKDVKLLLPWVSLCFLFSMAHAKHLDVQGLGDDIAKGLGAHLQRHRAILILLSVALAGSAIAVVGAIGFIGLVAPHMGRRLIGANHAALIPASAILGAMILLAADTVARTLFLPIDVPAGVFTALIGAPFFIYQLYRNRNK</sequence>
<dbReference type="InterPro" id="IPR000522">
    <property type="entry name" value="ABC_transptr_permease_BtuC"/>
</dbReference>
<evidence type="ECO:0000256" key="6">
    <source>
        <dbReference type="ARBA" id="ARBA00022989"/>
    </source>
</evidence>
<evidence type="ECO:0000256" key="2">
    <source>
        <dbReference type="ARBA" id="ARBA00007935"/>
    </source>
</evidence>
<evidence type="ECO:0000313" key="9">
    <source>
        <dbReference type="EMBL" id="WAJ24756.1"/>
    </source>
</evidence>
<protein>
    <submittedName>
        <fullName evidence="9">Iron ABC transporter permease</fullName>
    </submittedName>
</protein>
<dbReference type="PANTHER" id="PTHR30472:SF24">
    <property type="entry name" value="FERRIC ENTEROBACTIN TRANSPORT SYSTEM PERMEASE PROTEIN FEPG"/>
    <property type="match status" value="1"/>
</dbReference>
<evidence type="ECO:0000313" key="10">
    <source>
        <dbReference type="Proteomes" id="UP001163115"/>
    </source>
</evidence>
<evidence type="ECO:0000256" key="7">
    <source>
        <dbReference type="ARBA" id="ARBA00023136"/>
    </source>
</evidence>
<proteinExistence type="inferred from homology"/>
<comment type="subcellular location">
    <subcellularLocation>
        <location evidence="1">Cell membrane</location>
        <topology evidence="1">Multi-pass membrane protein</topology>
    </subcellularLocation>
</comment>
<keyword evidence="7 8" id="KW-0472">Membrane</keyword>
<feature type="transmembrane region" description="Helical" evidence="8">
    <location>
        <begin position="246"/>
        <end position="272"/>
    </location>
</feature>
<dbReference type="Proteomes" id="UP001163115">
    <property type="component" value="Chromosome"/>
</dbReference>
<keyword evidence="6 8" id="KW-1133">Transmembrane helix</keyword>
<evidence type="ECO:0000256" key="4">
    <source>
        <dbReference type="ARBA" id="ARBA00022475"/>
    </source>
</evidence>
<dbReference type="InterPro" id="IPR037294">
    <property type="entry name" value="ABC_BtuC-like"/>
</dbReference>
<organism evidence="9 10">
    <name type="scientific">Lacrimispora xylanolytica</name>
    <dbReference type="NCBI Taxonomy" id="29375"/>
    <lineage>
        <taxon>Bacteria</taxon>
        <taxon>Bacillati</taxon>
        <taxon>Bacillota</taxon>
        <taxon>Clostridia</taxon>
        <taxon>Lachnospirales</taxon>
        <taxon>Lachnospiraceae</taxon>
        <taxon>Lacrimispora</taxon>
    </lineage>
</organism>
<evidence type="ECO:0000256" key="1">
    <source>
        <dbReference type="ARBA" id="ARBA00004651"/>
    </source>
</evidence>
<gene>
    <name evidence="9" type="ORF">OW255_04380</name>
</gene>
<dbReference type="RefSeq" id="WP_268115747.1">
    <property type="nucleotide sequence ID" value="NZ_CP113524.1"/>
</dbReference>
<feature type="transmembrane region" description="Helical" evidence="8">
    <location>
        <begin position="284"/>
        <end position="302"/>
    </location>
</feature>
<evidence type="ECO:0000256" key="3">
    <source>
        <dbReference type="ARBA" id="ARBA00022448"/>
    </source>
</evidence>
<feature type="transmembrane region" description="Helical" evidence="8">
    <location>
        <begin position="71"/>
        <end position="88"/>
    </location>
</feature>
<feature type="transmembrane region" description="Helical" evidence="8">
    <location>
        <begin position="157"/>
        <end position="182"/>
    </location>
</feature>
<name>A0ABY7AGZ5_9FIRM</name>
<reference evidence="9" key="1">
    <citation type="submission" date="2022-11" db="EMBL/GenBank/DDBJ databases">
        <title>Lacrimispora xylanolytica sy1, complete genome.</title>
        <authorList>
            <person name="Choi S."/>
        </authorList>
    </citation>
    <scope>NUCLEOTIDE SEQUENCE</scope>
    <source>
        <strain evidence="9">Sy1</strain>
    </source>
</reference>
<dbReference type="SUPFAM" id="SSF81345">
    <property type="entry name" value="ABC transporter involved in vitamin B12 uptake, BtuC"/>
    <property type="match status" value="1"/>
</dbReference>
<feature type="transmembrane region" description="Helical" evidence="8">
    <location>
        <begin position="309"/>
        <end position="334"/>
    </location>
</feature>
<evidence type="ECO:0000256" key="8">
    <source>
        <dbReference type="SAM" id="Phobius"/>
    </source>
</evidence>
<dbReference type="CDD" id="cd06550">
    <property type="entry name" value="TM_ABC_iron-siderophores_like"/>
    <property type="match status" value="1"/>
</dbReference>
<dbReference type="PANTHER" id="PTHR30472">
    <property type="entry name" value="FERRIC ENTEROBACTIN TRANSPORT SYSTEM PERMEASE PROTEIN"/>
    <property type="match status" value="1"/>
</dbReference>
<keyword evidence="10" id="KW-1185">Reference proteome</keyword>
<feature type="transmembrane region" description="Helical" evidence="8">
    <location>
        <begin position="100"/>
        <end position="119"/>
    </location>
</feature>
<keyword evidence="4" id="KW-1003">Cell membrane</keyword>
<feature type="transmembrane region" description="Helical" evidence="8">
    <location>
        <begin position="125"/>
        <end position="145"/>
    </location>
</feature>
<evidence type="ECO:0000256" key="5">
    <source>
        <dbReference type="ARBA" id="ARBA00022692"/>
    </source>
</evidence>
<dbReference type="Gene3D" id="1.10.3470.10">
    <property type="entry name" value="ABC transporter involved in vitamin B12 uptake, BtuC"/>
    <property type="match status" value="1"/>
</dbReference>
<comment type="similarity">
    <text evidence="2">Belongs to the binding-protein-dependent transport system permease family. FecCD subfamily.</text>
</comment>
<dbReference type="EMBL" id="CP113524">
    <property type="protein sequence ID" value="WAJ24756.1"/>
    <property type="molecule type" value="Genomic_DNA"/>
</dbReference>
<dbReference type="PROSITE" id="PS51257">
    <property type="entry name" value="PROKAR_LIPOPROTEIN"/>
    <property type="match status" value="1"/>
</dbReference>
<feature type="transmembrane region" description="Helical" evidence="8">
    <location>
        <begin position="20"/>
        <end position="42"/>
    </location>
</feature>
<keyword evidence="5 8" id="KW-0812">Transmembrane</keyword>
<dbReference type="Pfam" id="PF01032">
    <property type="entry name" value="FecCD"/>
    <property type="match status" value="1"/>
</dbReference>
<accession>A0ABY7AGZ5</accession>
<keyword evidence="3" id="KW-0813">Transport</keyword>